<dbReference type="OrthoDB" id="6288734at2759"/>
<evidence type="ECO:0000256" key="2">
    <source>
        <dbReference type="ARBA" id="ARBA00022490"/>
    </source>
</evidence>
<comment type="catalytic activity">
    <reaction evidence="10">
        <text>dITP + H2O = dIMP + diphosphate + H(+)</text>
        <dbReference type="Rhea" id="RHEA:28342"/>
        <dbReference type="ChEBI" id="CHEBI:15377"/>
        <dbReference type="ChEBI" id="CHEBI:15378"/>
        <dbReference type="ChEBI" id="CHEBI:33019"/>
        <dbReference type="ChEBI" id="CHEBI:61194"/>
        <dbReference type="ChEBI" id="CHEBI:61382"/>
        <dbReference type="EC" id="3.6.1.66"/>
    </reaction>
</comment>
<comment type="subcellular location">
    <subcellularLocation>
        <location evidence="10">Cytoplasm</location>
    </subcellularLocation>
    <subcellularLocation>
        <location evidence="10">Nucleus</location>
    </subcellularLocation>
</comment>
<evidence type="ECO:0000256" key="10">
    <source>
        <dbReference type="HAMAP-Rule" id="MF_03148"/>
    </source>
</evidence>
<evidence type="ECO:0000256" key="8">
    <source>
        <dbReference type="ARBA" id="ARBA00023211"/>
    </source>
</evidence>
<evidence type="ECO:0000256" key="3">
    <source>
        <dbReference type="ARBA" id="ARBA00022723"/>
    </source>
</evidence>
<dbReference type="HAMAP" id="MF_03148">
    <property type="entry name" value="HAM1_NTPase"/>
    <property type="match status" value="1"/>
</dbReference>
<dbReference type="InterPro" id="IPR002637">
    <property type="entry name" value="RdgB/HAM1"/>
</dbReference>
<comment type="catalytic activity">
    <reaction evidence="10">
        <text>XTP + H2O = XMP + diphosphate + H(+)</text>
        <dbReference type="Rhea" id="RHEA:28610"/>
        <dbReference type="ChEBI" id="CHEBI:15377"/>
        <dbReference type="ChEBI" id="CHEBI:15378"/>
        <dbReference type="ChEBI" id="CHEBI:33019"/>
        <dbReference type="ChEBI" id="CHEBI:57464"/>
        <dbReference type="ChEBI" id="CHEBI:61314"/>
        <dbReference type="EC" id="3.6.1.66"/>
    </reaction>
</comment>
<evidence type="ECO:0000256" key="9">
    <source>
        <dbReference type="ARBA" id="ARBA00023242"/>
    </source>
</evidence>
<dbReference type="PANTHER" id="PTHR11067">
    <property type="entry name" value="INOSINE TRIPHOSPHATE PYROPHOSPHATASE/HAM1 PROTEIN"/>
    <property type="match status" value="1"/>
</dbReference>
<comment type="function">
    <text evidence="10">Pyrophosphatase that hydrolyzes non-canonical purine nucleotides such as inosine triphosphate (ITP), deoxyinosine triphosphate (dITP) or xanthosine 5'-triphosphate (XTP) to their respective monophosphate derivatives. The enzyme does not distinguish between the deoxy- and ribose forms. Probably excludes non-canonical purines from RNA and DNA precursor pools, thus preventing their incorporation into RNA and DNA and avoiding chromosomal lesions.</text>
</comment>
<dbReference type="EMBL" id="BSXU01002523">
    <property type="protein sequence ID" value="GMG38203.1"/>
    <property type="molecule type" value="Genomic_DNA"/>
</dbReference>
<evidence type="ECO:0000313" key="12">
    <source>
        <dbReference type="EMBL" id="GMG38203.1"/>
    </source>
</evidence>
<dbReference type="GO" id="GO:0036220">
    <property type="term" value="F:ITP diphosphatase activity"/>
    <property type="evidence" value="ECO:0007669"/>
    <property type="project" value="UniProtKB-UniRule"/>
</dbReference>
<dbReference type="GO" id="GO:0046872">
    <property type="term" value="F:metal ion binding"/>
    <property type="evidence" value="ECO:0007669"/>
    <property type="project" value="UniProtKB-KW"/>
</dbReference>
<evidence type="ECO:0000256" key="6">
    <source>
        <dbReference type="ARBA" id="ARBA00022842"/>
    </source>
</evidence>
<evidence type="ECO:0000256" key="11">
    <source>
        <dbReference type="RuleBase" id="RU003781"/>
    </source>
</evidence>
<evidence type="ECO:0000256" key="7">
    <source>
        <dbReference type="ARBA" id="ARBA00023080"/>
    </source>
</evidence>
<dbReference type="PANTHER" id="PTHR11067:SF9">
    <property type="entry name" value="INOSINE TRIPHOSPHATE PYROPHOSPHATASE"/>
    <property type="match status" value="1"/>
</dbReference>
<evidence type="ECO:0000256" key="5">
    <source>
        <dbReference type="ARBA" id="ARBA00022801"/>
    </source>
</evidence>
<dbReference type="InterPro" id="IPR029001">
    <property type="entry name" value="ITPase-like_fam"/>
</dbReference>
<keyword evidence="3 10" id="KW-0479">Metal-binding</keyword>
<comment type="catalytic activity">
    <reaction evidence="10">
        <text>ITP + H2O = IMP + diphosphate + H(+)</text>
        <dbReference type="Rhea" id="RHEA:29399"/>
        <dbReference type="ChEBI" id="CHEBI:15377"/>
        <dbReference type="ChEBI" id="CHEBI:15378"/>
        <dbReference type="ChEBI" id="CHEBI:33019"/>
        <dbReference type="ChEBI" id="CHEBI:58053"/>
        <dbReference type="ChEBI" id="CHEBI:61402"/>
        <dbReference type="EC" id="3.6.1.66"/>
    </reaction>
</comment>
<dbReference type="GO" id="GO:0036222">
    <property type="term" value="F:XTP diphosphatase activity"/>
    <property type="evidence" value="ECO:0007669"/>
    <property type="project" value="UniProtKB-UniRule"/>
</dbReference>
<comment type="caution">
    <text evidence="12">The sequence shown here is derived from an EMBL/GenBank/DDBJ whole genome shotgun (WGS) entry which is preliminary data.</text>
</comment>
<dbReference type="GO" id="GO:0035870">
    <property type="term" value="F:dITP diphosphatase activity"/>
    <property type="evidence" value="ECO:0007669"/>
    <property type="project" value="UniProtKB-UniRule"/>
</dbReference>
<dbReference type="InterPro" id="IPR027502">
    <property type="entry name" value="ITPase"/>
</dbReference>
<dbReference type="GO" id="GO:0000166">
    <property type="term" value="F:nucleotide binding"/>
    <property type="evidence" value="ECO:0007669"/>
    <property type="project" value="UniProtKB-KW"/>
</dbReference>
<feature type="binding site" evidence="10">
    <location>
        <begin position="163"/>
        <end position="166"/>
    </location>
    <ligand>
        <name>ITP</name>
        <dbReference type="ChEBI" id="CHEBI:61402"/>
    </ligand>
</feature>
<keyword evidence="5 10" id="KW-0378">Hydrolase</keyword>
<dbReference type="GO" id="GO:0005737">
    <property type="term" value="C:cytoplasm"/>
    <property type="evidence" value="ECO:0007669"/>
    <property type="project" value="UniProtKB-SubCell"/>
</dbReference>
<comment type="subunit">
    <text evidence="10">Homodimer.</text>
</comment>
<feature type="binding site" evidence="10">
    <location>
        <position position="69"/>
    </location>
    <ligand>
        <name>ITP</name>
        <dbReference type="ChEBI" id="CHEBI:61402"/>
    </ligand>
</feature>
<keyword evidence="2 10" id="KW-0963">Cytoplasm</keyword>
<name>A0A9W6YZA5_AMBMO</name>
<dbReference type="GO" id="GO:0009204">
    <property type="term" value="P:deoxyribonucleoside triphosphate catabolic process"/>
    <property type="evidence" value="ECO:0007669"/>
    <property type="project" value="UniProtKB-UniRule"/>
</dbReference>
<dbReference type="Gene3D" id="3.90.950.10">
    <property type="match status" value="1"/>
</dbReference>
<dbReference type="Proteomes" id="UP001165063">
    <property type="component" value="Unassembled WGS sequence"/>
</dbReference>
<dbReference type="EC" id="3.6.1.66" evidence="10"/>
<feature type="binding site" evidence="10">
    <location>
        <position position="57"/>
    </location>
    <ligand>
        <name>Mg(2+)</name>
        <dbReference type="ChEBI" id="CHEBI:18420"/>
    </ligand>
</feature>
<keyword evidence="9 10" id="KW-0539">Nucleus</keyword>
<dbReference type="NCBIfam" id="TIGR00042">
    <property type="entry name" value="RdgB/HAM1 family non-canonical purine NTP pyrophosphatase"/>
    <property type="match status" value="1"/>
</dbReference>
<feature type="binding site" evidence="10">
    <location>
        <position position="186"/>
    </location>
    <ligand>
        <name>ITP</name>
        <dbReference type="ChEBI" id="CHEBI:61402"/>
    </ligand>
</feature>
<keyword evidence="13" id="KW-1185">Reference proteome</keyword>
<sequence>MSKQITFVTGNKNKLREVIAVLTNNTTNPNKDPTTPQETTAQIGKYTLTNQKLDLDELQGSINEVTIHKARQAAKIIGGPALVEDTCLAFNALNDLPGPYIKWFVDKVGLEGLNKMLVGFDDKSAKAITTFGYCESADENAEVLLFQGITEGNIVKSRGPTDFGWDSIFEPNGFETTYAEMKGVEKNKISHRSKALAKLKTFLLENDK</sequence>
<gene>
    <name evidence="10" type="primary">HAM1</name>
    <name evidence="12" type="ORF">Amon01_000491500</name>
</gene>
<dbReference type="GO" id="GO:0005634">
    <property type="term" value="C:nucleus"/>
    <property type="evidence" value="ECO:0007669"/>
    <property type="project" value="UniProtKB-SubCell"/>
</dbReference>
<protein>
    <recommendedName>
        <fullName evidence="10">Inosine triphosphate pyrophosphatase</fullName>
        <shortName evidence="10">ITPase</shortName>
        <shortName evidence="10">Inosine triphosphatase</shortName>
        <ecNumber evidence="10">3.6.1.66</ecNumber>
    </recommendedName>
    <alternativeName>
        <fullName evidence="10">Non-canonical purine NTP pyrophosphatase</fullName>
    </alternativeName>
    <alternativeName>
        <fullName evidence="10">Non-standard purine NTP pyrophosphatase</fullName>
    </alternativeName>
    <alternativeName>
        <fullName evidence="10">Nucleoside-triphosphate diphosphatase</fullName>
    </alternativeName>
    <alternativeName>
        <fullName evidence="10">Nucleoside-triphosphate pyrophosphatase</fullName>
        <shortName evidence="10">NTPase</shortName>
    </alternativeName>
    <alternativeName>
        <fullName evidence="10">XTP/dITP diphosphatase</fullName>
    </alternativeName>
</protein>
<feature type="binding site" evidence="10">
    <location>
        <begin position="191"/>
        <end position="192"/>
    </location>
    <ligand>
        <name>ITP</name>
        <dbReference type="ChEBI" id="CHEBI:61402"/>
    </ligand>
</feature>
<evidence type="ECO:0000256" key="4">
    <source>
        <dbReference type="ARBA" id="ARBA00022741"/>
    </source>
</evidence>
<reference evidence="12" key="1">
    <citation type="submission" date="2023-04" db="EMBL/GenBank/DDBJ databases">
        <title>Ambrosiozyma monospora NBRC 1965.</title>
        <authorList>
            <person name="Ichikawa N."/>
            <person name="Sato H."/>
            <person name="Tonouchi N."/>
        </authorList>
    </citation>
    <scope>NUCLEOTIDE SEQUENCE</scope>
    <source>
        <strain evidence="12">NBRC 1965</strain>
    </source>
</reference>
<dbReference type="Pfam" id="PF01725">
    <property type="entry name" value="Ham1p_like"/>
    <property type="match status" value="1"/>
</dbReference>
<proteinExistence type="inferred from homology"/>
<dbReference type="AlphaFoldDB" id="A0A9W6YZA5"/>
<keyword evidence="8 10" id="KW-0464">Manganese</keyword>
<comment type="similarity">
    <text evidence="1 10 11">Belongs to the HAM1 NTPase family.</text>
</comment>
<keyword evidence="4 10" id="KW-0547">Nucleotide-binding</keyword>
<dbReference type="SUPFAM" id="SSF52972">
    <property type="entry name" value="ITPase-like"/>
    <property type="match status" value="1"/>
</dbReference>
<feature type="binding site" evidence="10">
    <location>
        <position position="85"/>
    </location>
    <ligand>
        <name>Mg(2+)</name>
        <dbReference type="ChEBI" id="CHEBI:18420"/>
    </ligand>
</feature>
<dbReference type="FunFam" id="3.90.950.10:FF:000009">
    <property type="entry name" value="Inosine triphosphate pyrophosphatase"/>
    <property type="match status" value="1"/>
</dbReference>
<evidence type="ECO:0000256" key="1">
    <source>
        <dbReference type="ARBA" id="ARBA00008023"/>
    </source>
</evidence>
<organism evidence="12 13">
    <name type="scientific">Ambrosiozyma monospora</name>
    <name type="common">Yeast</name>
    <name type="synonym">Endomycopsis monosporus</name>
    <dbReference type="NCBI Taxonomy" id="43982"/>
    <lineage>
        <taxon>Eukaryota</taxon>
        <taxon>Fungi</taxon>
        <taxon>Dikarya</taxon>
        <taxon>Ascomycota</taxon>
        <taxon>Saccharomycotina</taxon>
        <taxon>Pichiomycetes</taxon>
        <taxon>Pichiales</taxon>
        <taxon>Pichiaceae</taxon>
        <taxon>Ambrosiozyma</taxon>
    </lineage>
</organism>
<dbReference type="CDD" id="cd00515">
    <property type="entry name" value="HAM1"/>
    <property type="match status" value="1"/>
</dbReference>
<evidence type="ECO:0000313" key="13">
    <source>
        <dbReference type="Proteomes" id="UP001165063"/>
    </source>
</evidence>
<feature type="binding site" evidence="10">
    <location>
        <begin position="9"/>
        <end position="14"/>
    </location>
    <ligand>
        <name>ITP</name>
        <dbReference type="ChEBI" id="CHEBI:61402"/>
    </ligand>
</feature>
<comment type="cofactor">
    <cofactor evidence="10">
        <name>Mg(2+)</name>
        <dbReference type="ChEBI" id="CHEBI:18420"/>
    </cofactor>
    <cofactor evidence="10">
        <name>Mn(2+)</name>
        <dbReference type="ChEBI" id="CHEBI:29035"/>
    </cofactor>
    <text evidence="10">Binds 1 divalent metal cation per subunit; can use either Mg(2+) or Mn(2+).</text>
</comment>
<keyword evidence="6 10" id="KW-0460">Magnesium</keyword>
<feature type="binding site" evidence="10">
    <location>
        <begin position="85"/>
        <end position="86"/>
    </location>
    <ligand>
        <name>ITP</name>
        <dbReference type="ChEBI" id="CHEBI:61402"/>
    </ligand>
</feature>
<keyword evidence="7 10" id="KW-0546">Nucleotide metabolism</keyword>
<dbReference type="GO" id="GO:0009117">
    <property type="term" value="P:nucleotide metabolic process"/>
    <property type="evidence" value="ECO:0007669"/>
    <property type="project" value="UniProtKB-KW"/>
</dbReference>
<accession>A0A9W6YZA5</accession>